<keyword evidence="2 7" id="KW-0812">Transmembrane</keyword>
<comment type="caution">
    <text evidence="10">The sequence shown here is derived from an EMBL/GenBank/DDBJ whole genome shotgun (WGS) entry which is preliminary data.</text>
</comment>
<evidence type="ECO:0000256" key="3">
    <source>
        <dbReference type="ARBA" id="ARBA00022729"/>
    </source>
</evidence>
<dbReference type="InterPro" id="IPR009637">
    <property type="entry name" value="GPR107/GPR108-like"/>
</dbReference>
<keyword evidence="11" id="KW-1185">Reference proteome</keyword>
<dbReference type="OrthoDB" id="19932at2759"/>
<feature type="transmembrane region" description="Helical" evidence="7">
    <location>
        <begin position="305"/>
        <end position="333"/>
    </location>
</feature>
<name>A0A6A5CH19_NAEFO</name>
<evidence type="ECO:0000256" key="6">
    <source>
        <dbReference type="SAM" id="MobiDB-lite"/>
    </source>
</evidence>
<dbReference type="RefSeq" id="XP_044569301.1">
    <property type="nucleotide sequence ID" value="XM_044708331.1"/>
</dbReference>
<dbReference type="VEuPathDB" id="AmoebaDB:NF0060120"/>
<reference evidence="10 11" key="1">
    <citation type="journal article" date="2019" name="Sci. Rep.">
        <title>Nanopore sequencing improves the draft genome of the human pathogenic amoeba Naegleria fowleri.</title>
        <authorList>
            <person name="Liechti N."/>
            <person name="Schurch N."/>
            <person name="Bruggmann R."/>
            <person name="Wittwer M."/>
        </authorList>
    </citation>
    <scope>NUCLEOTIDE SEQUENCE [LARGE SCALE GENOMIC DNA]</scope>
    <source>
        <strain evidence="10 11">ATCC 30894</strain>
    </source>
</reference>
<keyword evidence="4 7" id="KW-1133">Transmembrane helix</keyword>
<feature type="signal peptide" evidence="8">
    <location>
        <begin position="1"/>
        <end position="31"/>
    </location>
</feature>
<evidence type="ECO:0000256" key="7">
    <source>
        <dbReference type="SAM" id="Phobius"/>
    </source>
</evidence>
<dbReference type="VEuPathDB" id="AmoebaDB:FDP41_000487"/>
<feature type="transmembrane region" description="Helical" evidence="7">
    <location>
        <begin position="419"/>
        <end position="440"/>
    </location>
</feature>
<feature type="transmembrane region" description="Helical" evidence="7">
    <location>
        <begin position="376"/>
        <end position="398"/>
    </location>
</feature>
<dbReference type="VEuPathDB" id="AmoebaDB:NfTy_001550"/>
<evidence type="ECO:0000256" key="5">
    <source>
        <dbReference type="ARBA" id="ARBA00023136"/>
    </source>
</evidence>
<dbReference type="GO" id="GO:0016020">
    <property type="term" value="C:membrane"/>
    <property type="evidence" value="ECO:0007669"/>
    <property type="project" value="UniProtKB-SubCell"/>
</dbReference>
<feature type="domain" description="GOST seven transmembrane" evidence="9">
    <location>
        <begin position="272"/>
        <end position="486"/>
    </location>
</feature>
<protein>
    <recommendedName>
        <fullName evidence="9">GOST seven transmembrane domain-containing protein</fullName>
    </recommendedName>
</protein>
<feature type="transmembrane region" description="Helical" evidence="7">
    <location>
        <begin position="345"/>
        <end position="364"/>
    </location>
</feature>
<accession>A0A6A5CH19</accession>
<feature type="compositionally biased region" description="Acidic residues" evidence="6">
    <location>
        <begin position="561"/>
        <end position="570"/>
    </location>
</feature>
<organism evidence="10 11">
    <name type="scientific">Naegleria fowleri</name>
    <name type="common">Brain eating amoeba</name>
    <dbReference type="NCBI Taxonomy" id="5763"/>
    <lineage>
        <taxon>Eukaryota</taxon>
        <taxon>Discoba</taxon>
        <taxon>Heterolobosea</taxon>
        <taxon>Tetramitia</taxon>
        <taxon>Eutetramitia</taxon>
        <taxon>Vahlkampfiidae</taxon>
        <taxon>Naegleria</taxon>
    </lineage>
</organism>
<dbReference type="PANTHER" id="PTHR21229">
    <property type="entry name" value="LUNG SEVEN TRANSMEMBRANE RECEPTOR"/>
    <property type="match status" value="1"/>
</dbReference>
<proteinExistence type="predicted"/>
<dbReference type="PANTHER" id="PTHR21229:SF1">
    <property type="entry name" value="GH17801P"/>
    <property type="match status" value="1"/>
</dbReference>
<feature type="transmembrane region" description="Helical" evidence="7">
    <location>
        <begin position="269"/>
        <end position="293"/>
    </location>
</feature>
<feature type="chain" id="PRO_5025333612" description="GOST seven transmembrane domain-containing protein" evidence="8">
    <location>
        <begin position="32"/>
        <end position="577"/>
    </location>
</feature>
<evidence type="ECO:0000256" key="8">
    <source>
        <dbReference type="SAM" id="SignalP"/>
    </source>
</evidence>
<feature type="compositionally biased region" description="Basic and acidic residues" evidence="6">
    <location>
        <begin position="513"/>
        <end position="523"/>
    </location>
</feature>
<evidence type="ECO:0000256" key="1">
    <source>
        <dbReference type="ARBA" id="ARBA00004141"/>
    </source>
</evidence>
<dbReference type="OMA" id="PMAITLW"/>
<evidence type="ECO:0000313" key="11">
    <source>
        <dbReference type="Proteomes" id="UP000444721"/>
    </source>
</evidence>
<comment type="subcellular location">
    <subcellularLocation>
        <location evidence="1">Membrane</location>
        <topology evidence="1">Multi-pass membrane protein</topology>
    </subcellularLocation>
</comment>
<feature type="compositionally biased region" description="Polar residues" evidence="6">
    <location>
        <begin position="537"/>
        <end position="549"/>
    </location>
</feature>
<sequence length="577" mass="66539">MKPKHHQLGRFLLMLVILITTLAMMTEFVQSEIFSFTNTKMHYGSFIVKRFAIATEKYAFSSLAVFSKLKKPSLTVDLSIQHEQNVEDKMYWMLIHSDDLETFYKNSSAFSQNYYSLGVVLDQICDSTTFIPERSHFTEFTTRIHAKYEDFTKSGVYYAIILNCDTDSNTKSMTITSGSIKYVNPFGHLSAEVYDNLPFYGIMSIVVFVIGMLYMLSIFGVGFECQRPFGIQCIKKLIMTFNRKKDEAPAASSITIPDHQQKKPKVKSYAIVVWIVVVLILFLLENSFSFAMLQHMDVKGRNNNFLFTISSLFHMCRKLFSRIFIILLCIGYGSIRDYLGSVKSFLLWAYGLCYCLAVVAYEIVDLLFVKVHVMSPIVASLLSTPVVVLDVIAFIWILAELTSLMRQLKKKNQSDRWKVFAMLTSIMIAYLMVTLAWLIYTQVLLDNSDQFKFDKRWETNWTIESVWSIIFLIVMSAIMIVFRKSNLAQLQQHIEKKPTQRYSQVPQDDETTHDDSSSIHEKLENEEELDEIINEKSTTTMDHTITTKQNDSKRPGFGIDISDEEDEQDPEAMVKVN</sequence>
<dbReference type="InterPro" id="IPR053937">
    <property type="entry name" value="GOST_TM"/>
</dbReference>
<dbReference type="GO" id="GO:0005794">
    <property type="term" value="C:Golgi apparatus"/>
    <property type="evidence" value="ECO:0007669"/>
    <property type="project" value="TreeGrafter"/>
</dbReference>
<evidence type="ECO:0000259" key="9">
    <source>
        <dbReference type="Pfam" id="PF06814"/>
    </source>
</evidence>
<feature type="transmembrane region" description="Helical" evidence="7">
    <location>
        <begin position="199"/>
        <end position="223"/>
    </location>
</feature>
<dbReference type="GeneID" id="68107705"/>
<dbReference type="EMBL" id="VFQX01000002">
    <property type="protein sequence ID" value="KAF0984588.1"/>
    <property type="molecule type" value="Genomic_DNA"/>
</dbReference>
<keyword evidence="5 7" id="KW-0472">Membrane</keyword>
<dbReference type="Proteomes" id="UP000444721">
    <property type="component" value="Unassembled WGS sequence"/>
</dbReference>
<feature type="region of interest" description="Disordered" evidence="6">
    <location>
        <begin position="498"/>
        <end position="577"/>
    </location>
</feature>
<evidence type="ECO:0000313" key="10">
    <source>
        <dbReference type="EMBL" id="KAF0984588.1"/>
    </source>
</evidence>
<evidence type="ECO:0000256" key="4">
    <source>
        <dbReference type="ARBA" id="ARBA00022989"/>
    </source>
</evidence>
<dbReference type="Pfam" id="PF06814">
    <property type="entry name" value="GOST_TM"/>
    <property type="match status" value="1"/>
</dbReference>
<feature type="transmembrane region" description="Helical" evidence="7">
    <location>
        <begin position="460"/>
        <end position="482"/>
    </location>
</feature>
<dbReference type="AlphaFoldDB" id="A0A6A5CH19"/>
<gene>
    <name evidence="10" type="ORF">FDP41_000487</name>
</gene>
<evidence type="ECO:0000256" key="2">
    <source>
        <dbReference type="ARBA" id="ARBA00022692"/>
    </source>
</evidence>
<keyword evidence="3 8" id="KW-0732">Signal</keyword>